<comment type="caution">
    <text evidence="12">The sequence shown here is derived from an EMBL/GenBank/DDBJ whole genome shotgun (WGS) entry which is preliminary data.</text>
</comment>
<keyword evidence="4" id="KW-0479">Metal-binding</keyword>
<reference evidence="12 13" key="1">
    <citation type="journal article" date="2014" name="Genome Announc.">
        <title>Draft Genome Sequence of Streptomyces fradiae ATCC 19609, a Strain Highly Sensitive to Antibiotics.</title>
        <authorList>
            <person name="Bekker O.B."/>
            <person name="Klimina K.M."/>
            <person name="Vatlin A.A."/>
            <person name="Zakharevich N.V."/>
            <person name="Kasianov A.S."/>
            <person name="Danilenko V.N."/>
        </authorList>
    </citation>
    <scope>NUCLEOTIDE SEQUENCE [LARGE SCALE GENOMIC DNA]</scope>
    <source>
        <strain evidence="12 13">ATCC 19609</strain>
    </source>
</reference>
<keyword evidence="13" id="KW-1185">Reference proteome</keyword>
<dbReference type="GO" id="GO:0046872">
    <property type="term" value="F:metal ion binding"/>
    <property type="evidence" value="ECO:0007669"/>
    <property type="project" value="UniProtKB-KW"/>
</dbReference>
<keyword evidence="3" id="KW-0001">2Fe-2S</keyword>
<accession>A0A3M8FCV0</accession>
<evidence type="ECO:0000313" key="12">
    <source>
        <dbReference type="EMBL" id="RKM99293.1"/>
    </source>
</evidence>
<dbReference type="InterPro" id="IPR036922">
    <property type="entry name" value="Rieske_2Fe-2S_sf"/>
</dbReference>
<evidence type="ECO:0000256" key="7">
    <source>
        <dbReference type="ARBA" id="ARBA00023157"/>
    </source>
</evidence>
<dbReference type="EMBL" id="JNAD02000001">
    <property type="protein sequence ID" value="RKM99293.1"/>
    <property type="molecule type" value="Genomic_DNA"/>
</dbReference>
<comment type="function">
    <text evidence="1">Iron-sulfur subunit of the cytochrome bc1 complex, an essential component of the respiratory electron transport chain required for ATP synthesis. The bc1 complex catalyzes the oxidation of menaquinol and the reduction of cytochrome c in the respiratory chain. The bc1 complex operates through a Q-cycle mechanism that couples electron transfer to generation of the proton gradient that drives ATP synthesis.</text>
</comment>
<dbReference type="InterPro" id="IPR005805">
    <property type="entry name" value="Rieske_Fe-S_prot_C"/>
</dbReference>
<dbReference type="InterPro" id="IPR017941">
    <property type="entry name" value="Rieske_2Fe-2S"/>
</dbReference>
<dbReference type="PANTHER" id="PTHR10134">
    <property type="entry name" value="CYTOCHROME B-C1 COMPLEX SUBUNIT RIESKE, MITOCHONDRIAL"/>
    <property type="match status" value="1"/>
</dbReference>
<comment type="cofactor">
    <cofactor evidence="9">
        <name>[2Fe-2S] cluster</name>
        <dbReference type="ChEBI" id="CHEBI:190135"/>
    </cofactor>
</comment>
<dbReference type="OrthoDB" id="25106at2"/>
<evidence type="ECO:0000256" key="4">
    <source>
        <dbReference type="ARBA" id="ARBA00022723"/>
    </source>
</evidence>
<keyword evidence="5" id="KW-0408">Iron</keyword>
<name>A0A3M8FCV0_9ACTN</name>
<feature type="chain" id="PRO_5043184491" description="Cytochrome bc1 complex Rieske iron-sulfur subunit" evidence="10">
    <location>
        <begin position="28"/>
        <end position="142"/>
    </location>
</feature>
<evidence type="ECO:0000256" key="1">
    <source>
        <dbReference type="ARBA" id="ARBA00002494"/>
    </source>
</evidence>
<feature type="signal peptide" evidence="10">
    <location>
        <begin position="1"/>
        <end position="27"/>
    </location>
</feature>
<dbReference type="PROSITE" id="PS51318">
    <property type="entry name" value="TAT"/>
    <property type="match status" value="1"/>
</dbReference>
<feature type="domain" description="Rieske" evidence="11">
    <location>
        <begin position="45"/>
        <end position="138"/>
    </location>
</feature>
<dbReference type="PRINTS" id="PR00162">
    <property type="entry name" value="RIESKE"/>
</dbReference>
<evidence type="ECO:0000256" key="10">
    <source>
        <dbReference type="SAM" id="SignalP"/>
    </source>
</evidence>
<evidence type="ECO:0000259" key="11">
    <source>
        <dbReference type="PROSITE" id="PS51296"/>
    </source>
</evidence>
<dbReference type="RefSeq" id="WP_043463161.1">
    <property type="nucleotide sequence ID" value="NZ_CP134822.1"/>
</dbReference>
<dbReference type="GO" id="GO:0016705">
    <property type="term" value="F:oxidoreductase activity, acting on paired donors, with incorporation or reduction of molecular oxygen"/>
    <property type="evidence" value="ECO:0007669"/>
    <property type="project" value="UniProtKB-ARBA"/>
</dbReference>
<evidence type="ECO:0000256" key="2">
    <source>
        <dbReference type="ARBA" id="ARBA00015816"/>
    </source>
</evidence>
<evidence type="ECO:0000256" key="3">
    <source>
        <dbReference type="ARBA" id="ARBA00022714"/>
    </source>
</evidence>
<evidence type="ECO:0000256" key="9">
    <source>
        <dbReference type="ARBA" id="ARBA00034078"/>
    </source>
</evidence>
<dbReference type="CDD" id="cd03467">
    <property type="entry name" value="Rieske"/>
    <property type="match status" value="1"/>
</dbReference>
<keyword evidence="10" id="KW-0732">Signal</keyword>
<evidence type="ECO:0000256" key="6">
    <source>
        <dbReference type="ARBA" id="ARBA00023014"/>
    </source>
</evidence>
<dbReference type="GO" id="GO:0051537">
    <property type="term" value="F:2 iron, 2 sulfur cluster binding"/>
    <property type="evidence" value="ECO:0007669"/>
    <property type="project" value="UniProtKB-KW"/>
</dbReference>
<dbReference type="InterPro" id="IPR006311">
    <property type="entry name" value="TAT_signal"/>
</dbReference>
<protein>
    <recommendedName>
        <fullName evidence="2">Cytochrome bc1 complex Rieske iron-sulfur subunit</fullName>
    </recommendedName>
    <alternativeName>
        <fullName evidence="8">Cytochrome bc1 reductase complex subunit QcrA</fullName>
    </alternativeName>
</protein>
<dbReference type="Pfam" id="PF00355">
    <property type="entry name" value="Rieske"/>
    <property type="match status" value="1"/>
</dbReference>
<dbReference type="AlphaFoldDB" id="A0A3M8FCV0"/>
<evidence type="ECO:0000256" key="5">
    <source>
        <dbReference type="ARBA" id="ARBA00023004"/>
    </source>
</evidence>
<organism evidence="12 13">
    <name type="scientific">Streptomyces xinghaiensis</name>
    <dbReference type="NCBI Taxonomy" id="1038928"/>
    <lineage>
        <taxon>Bacteria</taxon>
        <taxon>Bacillati</taxon>
        <taxon>Actinomycetota</taxon>
        <taxon>Actinomycetes</taxon>
        <taxon>Kitasatosporales</taxon>
        <taxon>Streptomycetaceae</taxon>
        <taxon>Streptomyces</taxon>
    </lineage>
</organism>
<sequence>MTSRPAASRRTLLRGAALAGAAGAGLAACGDGGGGTGGGETPTAPVDLGAADEVPVGGARLYREQRVLVSRPAEDEYKAFSAVCTHQRCVLSAVEGTGADCACHGSRFDAETGRALRGPATKALPAVPVSVKDGRLVASGDA</sequence>
<dbReference type="GO" id="GO:0004497">
    <property type="term" value="F:monooxygenase activity"/>
    <property type="evidence" value="ECO:0007669"/>
    <property type="project" value="UniProtKB-ARBA"/>
</dbReference>
<dbReference type="Proteomes" id="UP000028058">
    <property type="component" value="Unassembled WGS sequence"/>
</dbReference>
<dbReference type="PROSITE" id="PS51296">
    <property type="entry name" value="RIESKE"/>
    <property type="match status" value="1"/>
</dbReference>
<dbReference type="FunFam" id="2.102.10.10:FF:000016">
    <property type="entry name" value="Nitrite reductase/ring-hydroxylating ferredoxin subunit"/>
    <property type="match status" value="1"/>
</dbReference>
<dbReference type="Gene3D" id="2.102.10.10">
    <property type="entry name" value="Rieske [2Fe-2S] iron-sulphur domain"/>
    <property type="match status" value="1"/>
</dbReference>
<gene>
    <name evidence="12" type="ORF">SFRA_003660</name>
</gene>
<dbReference type="SUPFAM" id="SSF50022">
    <property type="entry name" value="ISP domain"/>
    <property type="match status" value="1"/>
</dbReference>
<keyword evidence="7" id="KW-1015">Disulfide bond</keyword>
<dbReference type="InterPro" id="IPR014349">
    <property type="entry name" value="Rieske_Fe-S_prot"/>
</dbReference>
<evidence type="ECO:0000256" key="8">
    <source>
        <dbReference type="ARBA" id="ARBA00029586"/>
    </source>
</evidence>
<dbReference type="PROSITE" id="PS51257">
    <property type="entry name" value="PROKAR_LIPOPROTEIN"/>
    <property type="match status" value="1"/>
</dbReference>
<keyword evidence="6" id="KW-0411">Iron-sulfur</keyword>
<proteinExistence type="predicted"/>
<evidence type="ECO:0000313" key="13">
    <source>
        <dbReference type="Proteomes" id="UP000028058"/>
    </source>
</evidence>
<dbReference type="GO" id="GO:0016020">
    <property type="term" value="C:membrane"/>
    <property type="evidence" value="ECO:0007669"/>
    <property type="project" value="InterPro"/>
</dbReference>